<dbReference type="Proteomes" id="UP001596282">
    <property type="component" value="Unassembled WGS sequence"/>
</dbReference>
<organism evidence="2 3">
    <name type="scientific">Lactiplantibacillus daowaiensis</name>
    <dbReference type="NCBI Taxonomy" id="2559918"/>
    <lineage>
        <taxon>Bacteria</taxon>
        <taxon>Bacillati</taxon>
        <taxon>Bacillota</taxon>
        <taxon>Bacilli</taxon>
        <taxon>Lactobacillales</taxon>
        <taxon>Lactobacillaceae</taxon>
        <taxon>Lactiplantibacillus</taxon>
    </lineage>
</organism>
<feature type="domain" description="N-acetyltransferase" evidence="1">
    <location>
        <begin position="5"/>
        <end position="141"/>
    </location>
</feature>
<dbReference type="RefSeq" id="WP_137627251.1">
    <property type="nucleotide sequence ID" value="NZ_BJDJ01000001.1"/>
</dbReference>
<sequence>MWQIKRFADLTTTELYAIYHLRVKTFVVEQNRVYQEVDEIDQQAIHIFKVLDHKIVAYARVFQEGDHLSFGRVVVDQMLRGQHLGADLMDHVLAVAHDQFPQETIQIEAQIQVQDFYKRYQFQPVGAPFLFNHTPHIKMIK</sequence>
<dbReference type="EMBL" id="JBHSSC010000045">
    <property type="protein sequence ID" value="MFC6182510.1"/>
    <property type="molecule type" value="Genomic_DNA"/>
</dbReference>
<proteinExistence type="predicted"/>
<dbReference type="PROSITE" id="PS51186">
    <property type="entry name" value="GNAT"/>
    <property type="match status" value="1"/>
</dbReference>
<evidence type="ECO:0000259" key="1">
    <source>
        <dbReference type="PROSITE" id="PS51186"/>
    </source>
</evidence>
<name>A0ABW1S546_9LACO</name>
<dbReference type="CDD" id="cd04301">
    <property type="entry name" value="NAT_SF"/>
    <property type="match status" value="1"/>
</dbReference>
<reference evidence="3" key="1">
    <citation type="journal article" date="2019" name="Int. J. Syst. Evol. Microbiol.">
        <title>The Global Catalogue of Microorganisms (GCM) 10K type strain sequencing project: providing services to taxonomists for standard genome sequencing and annotation.</title>
        <authorList>
            <consortium name="The Broad Institute Genomics Platform"/>
            <consortium name="The Broad Institute Genome Sequencing Center for Infectious Disease"/>
            <person name="Wu L."/>
            <person name="Ma J."/>
        </authorList>
    </citation>
    <scope>NUCLEOTIDE SEQUENCE [LARGE SCALE GENOMIC DNA]</scope>
    <source>
        <strain evidence="3">CCM 8933</strain>
    </source>
</reference>
<dbReference type="SUPFAM" id="SSF55729">
    <property type="entry name" value="Acyl-CoA N-acyltransferases (Nat)"/>
    <property type="match status" value="1"/>
</dbReference>
<evidence type="ECO:0000313" key="3">
    <source>
        <dbReference type="Proteomes" id="UP001596282"/>
    </source>
</evidence>
<comment type="caution">
    <text evidence="2">The sequence shown here is derived from an EMBL/GenBank/DDBJ whole genome shotgun (WGS) entry which is preliminary data.</text>
</comment>
<protein>
    <submittedName>
        <fullName evidence="2">GNAT family N-acetyltransferase</fullName>
    </submittedName>
</protein>
<accession>A0ABW1S546</accession>
<evidence type="ECO:0000313" key="2">
    <source>
        <dbReference type="EMBL" id="MFC6182510.1"/>
    </source>
</evidence>
<dbReference type="Pfam" id="PF13673">
    <property type="entry name" value="Acetyltransf_10"/>
    <property type="match status" value="1"/>
</dbReference>
<dbReference type="InterPro" id="IPR000182">
    <property type="entry name" value="GNAT_dom"/>
</dbReference>
<keyword evidence="3" id="KW-1185">Reference proteome</keyword>
<gene>
    <name evidence="2" type="ORF">ACFP5Y_14825</name>
</gene>
<dbReference type="Gene3D" id="3.40.630.30">
    <property type="match status" value="1"/>
</dbReference>
<dbReference type="InterPro" id="IPR016181">
    <property type="entry name" value="Acyl_CoA_acyltransferase"/>
</dbReference>